<dbReference type="PANTHER" id="PTHR43434">
    <property type="entry name" value="PHOSPHOGLYCOLATE PHOSPHATASE"/>
    <property type="match status" value="1"/>
</dbReference>
<evidence type="ECO:0000256" key="2">
    <source>
        <dbReference type="ARBA" id="ARBA00004818"/>
    </source>
</evidence>
<sequence length="210" mass="23397">MFDLDGTLVDSMPLVLKAFAHAVAPFCGPVSDEELFTRLGGPPERTFAGWLRGAAETAQAMTRLRDYSLTHWKLIRPFDGWESLFQTLRQRELAMAVWTGRERESAQWLFSEYAIAPYLRACVCGDDLPSHKPDPEGLQRIVDELQLTADDALFVGDADVDVLAGHACGVRTLLIRHGRAVDEAVLRKAWRVVETPAEAYAQILQDTNGL</sequence>
<dbReference type="EMBL" id="CP080507">
    <property type="protein sequence ID" value="QYM80575.1"/>
    <property type="molecule type" value="Genomic_DNA"/>
</dbReference>
<dbReference type="InterPro" id="IPR006439">
    <property type="entry name" value="HAD-SF_hydro_IA"/>
</dbReference>
<proteinExistence type="inferred from homology"/>
<dbReference type="Gene3D" id="1.10.150.240">
    <property type="entry name" value="Putative phosphatase, domain 2"/>
    <property type="match status" value="1"/>
</dbReference>
<evidence type="ECO:0000256" key="3">
    <source>
        <dbReference type="ARBA" id="ARBA00006171"/>
    </source>
</evidence>
<dbReference type="PANTHER" id="PTHR43434:SF1">
    <property type="entry name" value="PHOSPHOGLYCOLATE PHOSPHATASE"/>
    <property type="match status" value="1"/>
</dbReference>
<dbReference type="SFLD" id="SFLDG01129">
    <property type="entry name" value="C1.5:_HAD__Beta-PGM__Phosphata"/>
    <property type="match status" value="1"/>
</dbReference>
<dbReference type="SFLD" id="SFLDS00003">
    <property type="entry name" value="Haloacid_Dehalogenase"/>
    <property type="match status" value="1"/>
</dbReference>
<keyword evidence="6" id="KW-1185">Reference proteome</keyword>
<evidence type="ECO:0000256" key="1">
    <source>
        <dbReference type="ARBA" id="ARBA00000830"/>
    </source>
</evidence>
<dbReference type="InterPro" id="IPR036412">
    <property type="entry name" value="HAD-like_sf"/>
</dbReference>
<protein>
    <recommendedName>
        <fullName evidence="4">phosphoglycolate phosphatase</fullName>
        <ecNumber evidence="4">3.1.3.18</ecNumber>
    </recommendedName>
</protein>
<dbReference type="GO" id="GO:0008967">
    <property type="term" value="F:phosphoglycolate phosphatase activity"/>
    <property type="evidence" value="ECO:0007669"/>
    <property type="project" value="UniProtKB-EC"/>
</dbReference>
<dbReference type="Pfam" id="PF13419">
    <property type="entry name" value="HAD_2"/>
    <property type="match status" value="1"/>
</dbReference>
<dbReference type="InterPro" id="IPR050155">
    <property type="entry name" value="HAD-like_hydrolase_sf"/>
</dbReference>
<dbReference type="RefSeq" id="WP_220165976.1">
    <property type="nucleotide sequence ID" value="NZ_CP080507.1"/>
</dbReference>
<keyword evidence="5" id="KW-0378">Hydrolase</keyword>
<reference evidence="5" key="1">
    <citation type="submission" date="2021-08" db="EMBL/GenBank/DDBJ databases">
        <title>Genome of a novel bacterium of the phylum Verrucomicrobia, Oleiharenicola sp. KSB-15.</title>
        <authorList>
            <person name="Chung J.-H."/>
            <person name="Ahn J.-H."/>
            <person name="Yoon Y."/>
            <person name="Kim D.-Y."/>
            <person name="An S.-H."/>
            <person name="Park I."/>
            <person name="Yeon J."/>
        </authorList>
    </citation>
    <scope>NUCLEOTIDE SEQUENCE</scope>
    <source>
        <strain evidence="5">KSB-15</strain>
    </source>
</reference>
<name>A0A8F9XIN0_9BACT</name>
<dbReference type="Proteomes" id="UP000825051">
    <property type="component" value="Chromosome"/>
</dbReference>
<dbReference type="InterPro" id="IPR023214">
    <property type="entry name" value="HAD_sf"/>
</dbReference>
<dbReference type="EC" id="3.1.3.18" evidence="4"/>
<dbReference type="AlphaFoldDB" id="A0A8F9XIN0"/>
<dbReference type="SUPFAM" id="SSF56784">
    <property type="entry name" value="HAD-like"/>
    <property type="match status" value="1"/>
</dbReference>
<organism evidence="5 6">
    <name type="scientific">Horticoccus luteus</name>
    <dbReference type="NCBI Taxonomy" id="2862869"/>
    <lineage>
        <taxon>Bacteria</taxon>
        <taxon>Pseudomonadati</taxon>
        <taxon>Verrucomicrobiota</taxon>
        <taxon>Opitutia</taxon>
        <taxon>Opitutales</taxon>
        <taxon>Opitutaceae</taxon>
        <taxon>Horticoccus</taxon>
    </lineage>
</organism>
<evidence type="ECO:0000313" key="6">
    <source>
        <dbReference type="Proteomes" id="UP000825051"/>
    </source>
</evidence>
<gene>
    <name evidence="5" type="ORF">K0B96_08225</name>
</gene>
<evidence type="ECO:0000313" key="5">
    <source>
        <dbReference type="EMBL" id="QYM80575.1"/>
    </source>
</evidence>
<accession>A0A8F9XIN0</accession>
<dbReference type="InterPro" id="IPR023198">
    <property type="entry name" value="PGP-like_dom2"/>
</dbReference>
<comment type="catalytic activity">
    <reaction evidence="1">
        <text>2-phosphoglycolate + H2O = glycolate + phosphate</text>
        <dbReference type="Rhea" id="RHEA:14369"/>
        <dbReference type="ChEBI" id="CHEBI:15377"/>
        <dbReference type="ChEBI" id="CHEBI:29805"/>
        <dbReference type="ChEBI" id="CHEBI:43474"/>
        <dbReference type="ChEBI" id="CHEBI:58033"/>
        <dbReference type="EC" id="3.1.3.18"/>
    </reaction>
</comment>
<dbReference type="NCBIfam" id="TIGR01509">
    <property type="entry name" value="HAD-SF-IA-v3"/>
    <property type="match status" value="1"/>
</dbReference>
<dbReference type="Gene3D" id="3.40.50.1000">
    <property type="entry name" value="HAD superfamily/HAD-like"/>
    <property type="match status" value="1"/>
</dbReference>
<dbReference type="GO" id="GO:0006281">
    <property type="term" value="P:DNA repair"/>
    <property type="evidence" value="ECO:0007669"/>
    <property type="project" value="TreeGrafter"/>
</dbReference>
<evidence type="ECO:0000256" key="4">
    <source>
        <dbReference type="ARBA" id="ARBA00013078"/>
    </source>
</evidence>
<comment type="similarity">
    <text evidence="3">Belongs to the HAD-like hydrolase superfamily. CbbY/CbbZ/Gph/YieH family.</text>
</comment>
<dbReference type="InterPro" id="IPR041492">
    <property type="entry name" value="HAD_2"/>
</dbReference>
<dbReference type="KEGG" id="ole:K0B96_08225"/>
<comment type="pathway">
    <text evidence="2">Organic acid metabolism; glycolate biosynthesis; glycolate from 2-phosphoglycolate: step 1/1.</text>
</comment>